<dbReference type="RefSeq" id="WP_074693384.1">
    <property type="nucleotide sequence ID" value="NZ_FNOJ01000013.1"/>
</dbReference>
<evidence type="ECO:0000313" key="2">
    <source>
        <dbReference type="Proteomes" id="UP000182589"/>
    </source>
</evidence>
<dbReference type="Pfam" id="PF16258">
    <property type="entry name" value="DUF4912"/>
    <property type="match status" value="1"/>
</dbReference>
<reference evidence="2" key="1">
    <citation type="submission" date="2016-10" db="EMBL/GenBank/DDBJ databases">
        <authorList>
            <person name="Varghese N."/>
        </authorList>
    </citation>
    <scope>NUCLEOTIDE SEQUENCE [LARGE SCALE GENOMIC DNA]</scope>
    <source>
        <strain evidence="2">DSM 12489</strain>
    </source>
</reference>
<sequence>MERQLYNEDWIVSYQRSHMFCLPIHPTCLFAYWFVTDDWRRLCEEHWLCDWSNMPLAICVYDVTGVWFDGHNAPLIRQENIGDTSTTNWYIHNLVPGRHYIVDLAVDRQGELFSLLRSNMVPLPSRAEYGVQPSVTFAAPLSVSANKETATDLNVVNGQAVISGHPGLRYADQFDGYHLTR</sequence>
<accession>A0A1H2W1E4</accession>
<dbReference type="EMBL" id="FNOJ01000013">
    <property type="protein sequence ID" value="SDW74385.1"/>
    <property type="molecule type" value="Genomic_DNA"/>
</dbReference>
<name>A0A1H2W1E4_9BACL</name>
<evidence type="ECO:0008006" key="3">
    <source>
        <dbReference type="Google" id="ProtNLM"/>
    </source>
</evidence>
<keyword evidence="2" id="KW-1185">Reference proteome</keyword>
<dbReference type="STRING" id="89784.SAMN04489725_11327"/>
<organism evidence="1 2">
    <name type="scientific">Alicyclobacillus hesperidum</name>
    <dbReference type="NCBI Taxonomy" id="89784"/>
    <lineage>
        <taxon>Bacteria</taxon>
        <taxon>Bacillati</taxon>
        <taxon>Bacillota</taxon>
        <taxon>Bacilli</taxon>
        <taxon>Bacillales</taxon>
        <taxon>Alicyclobacillaceae</taxon>
        <taxon>Alicyclobacillus</taxon>
    </lineage>
</organism>
<dbReference type="Proteomes" id="UP000182589">
    <property type="component" value="Unassembled WGS sequence"/>
</dbReference>
<gene>
    <name evidence="1" type="ORF">SAMN04489725_11327</name>
</gene>
<dbReference type="InterPro" id="IPR032585">
    <property type="entry name" value="DUF4912"/>
</dbReference>
<dbReference type="AlphaFoldDB" id="A0A1H2W1E4"/>
<proteinExistence type="predicted"/>
<protein>
    <recommendedName>
        <fullName evidence="3">DUF4912 domain-containing protein</fullName>
    </recommendedName>
</protein>
<evidence type="ECO:0000313" key="1">
    <source>
        <dbReference type="EMBL" id="SDW74385.1"/>
    </source>
</evidence>